<evidence type="ECO:0000313" key="10">
    <source>
        <dbReference type="EMBL" id="JAG98679.1"/>
    </source>
</evidence>
<proteinExistence type="inferred from homology"/>
<keyword evidence="3" id="KW-0274">FAD</keyword>
<organism evidence="10">
    <name type="scientific">Araucaria cunninghamii</name>
    <name type="common">Hoop pine</name>
    <name type="synonym">Moreton Bay pine</name>
    <dbReference type="NCBI Taxonomy" id="56994"/>
    <lineage>
        <taxon>Eukaryota</taxon>
        <taxon>Viridiplantae</taxon>
        <taxon>Streptophyta</taxon>
        <taxon>Embryophyta</taxon>
        <taxon>Tracheophyta</taxon>
        <taxon>Spermatophyta</taxon>
        <taxon>Pinopsida</taxon>
        <taxon>Pinidae</taxon>
        <taxon>Conifers II</taxon>
        <taxon>Araucariales</taxon>
        <taxon>Araucariaceae</taxon>
        <taxon>Araucaria</taxon>
    </lineage>
</organism>
<evidence type="ECO:0000259" key="9">
    <source>
        <dbReference type="Pfam" id="PF01266"/>
    </source>
</evidence>
<evidence type="ECO:0000256" key="6">
    <source>
        <dbReference type="ARBA" id="ARBA00037941"/>
    </source>
</evidence>
<dbReference type="PANTHER" id="PTHR43104">
    <property type="entry name" value="L-2-HYDROXYGLUTARATE DEHYDROGENASE, MITOCHONDRIAL"/>
    <property type="match status" value="1"/>
</dbReference>
<evidence type="ECO:0000256" key="8">
    <source>
        <dbReference type="ARBA" id="ARBA00041137"/>
    </source>
</evidence>
<comment type="cofactor">
    <cofactor evidence="1">
        <name>FAD</name>
        <dbReference type="ChEBI" id="CHEBI:57692"/>
    </cofactor>
</comment>
<dbReference type="InterPro" id="IPR006076">
    <property type="entry name" value="FAD-dep_OxRdtase"/>
</dbReference>
<comment type="catalytic activity">
    <reaction evidence="5">
        <text>(S)-2-hydroxyglutarate + A = 2-oxoglutarate + AH2</text>
        <dbReference type="Rhea" id="RHEA:21252"/>
        <dbReference type="ChEBI" id="CHEBI:13193"/>
        <dbReference type="ChEBI" id="CHEBI:16782"/>
        <dbReference type="ChEBI" id="CHEBI:16810"/>
        <dbReference type="ChEBI" id="CHEBI:17499"/>
        <dbReference type="EC" id="1.1.99.2"/>
    </reaction>
</comment>
<dbReference type="PANTHER" id="PTHR43104:SF2">
    <property type="entry name" value="L-2-HYDROXYGLUTARATE DEHYDROGENASE, MITOCHONDRIAL"/>
    <property type="match status" value="1"/>
</dbReference>
<sequence>MGILHAIREEVRHASRQPYCRFLSTKFSIPEPVKPTACGGQLRFKDACKNIYSFERRWYSSIGDSSSDVVGEIKSNEADVAIIGGGIVGLATAREVVSRYPKTTVVVVEKEKELVPHQTSHNSGVIHAGIYYEPGSAMAKLCVEGAQRMYEYCDKKNIPHKRVGKLIVATQEHELPILEDLYHRALANKVQGLELLSPKKILDLEPNVRALRALHSPNTGITDYAAVGRSFAEDFVASGRGQIRTRFEVTTIDADANKGVNLQSKRGDVIKAKWLITCAGLHSDYVAQMAGGAKGPTVLPFRGTYHELKPEFCNIVTRNIYPVPDPNFPMVGVHLTPRVNGQVLIGPNAALSLSKEGYKFSNFNLKDFLLFVCEKGLWKLVLGNPVVVLKEVWRDINKWAFIKEAQSYCPSLRIDHTKKGWSGVHAVAIDDSGKIVGDFIFENGKSGVVLNVRNAPSPACTSSLAIATTIVDRASHDFNWKGI</sequence>
<evidence type="ECO:0000256" key="2">
    <source>
        <dbReference type="ARBA" id="ARBA00022630"/>
    </source>
</evidence>
<dbReference type="SUPFAM" id="SSF51905">
    <property type="entry name" value="FAD/NAD(P)-binding domain"/>
    <property type="match status" value="1"/>
</dbReference>
<evidence type="ECO:0000256" key="3">
    <source>
        <dbReference type="ARBA" id="ARBA00022827"/>
    </source>
</evidence>
<comment type="similarity">
    <text evidence="6">Belongs to the L2HGDH family.</text>
</comment>
<dbReference type="EMBL" id="GCKF01020150">
    <property type="protein sequence ID" value="JAG98679.1"/>
    <property type="molecule type" value="Transcribed_RNA"/>
</dbReference>
<dbReference type="EC" id="1.1.99.2" evidence="7"/>
<keyword evidence="2" id="KW-0285">Flavoprotein</keyword>
<accession>A0A0D6R765</accession>
<evidence type="ECO:0000256" key="5">
    <source>
        <dbReference type="ARBA" id="ARBA00036066"/>
    </source>
</evidence>
<dbReference type="Gene3D" id="3.30.9.10">
    <property type="entry name" value="D-Amino Acid Oxidase, subunit A, domain 2"/>
    <property type="match status" value="1"/>
</dbReference>
<feature type="domain" description="FAD dependent oxidoreductase" evidence="9">
    <location>
        <begin position="79"/>
        <end position="472"/>
    </location>
</feature>
<dbReference type="GO" id="GO:0047545">
    <property type="term" value="F:(S)-2-hydroxyglutarate dehydrogenase activity"/>
    <property type="evidence" value="ECO:0007669"/>
    <property type="project" value="UniProtKB-EC"/>
</dbReference>
<dbReference type="AlphaFoldDB" id="A0A0D6R765"/>
<evidence type="ECO:0000256" key="1">
    <source>
        <dbReference type="ARBA" id="ARBA00001974"/>
    </source>
</evidence>
<reference evidence="10" key="1">
    <citation type="submission" date="2015-03" db="EMBL/GenBank/DDBJ databases">
        <title>A transcriptome of Araucaria cunninghamii, an australian fine timber species.</title>
        <authorList>
            <person name="Jing Yi C.J.Y."/>
            <person name="Yin San L.Y.S."/>
            <person name="Abdul Karim S.S."/>
            <person name="Wan Azmi N.N."/>
            <person name="Hercus R.R."/>
            <person name="Croft L.L."/>
        </authorList>
    </citation>
    <scope>NUCLEOTIDE SEQUENCE</scope>
    <source>
        <strain evidence="10">MI0301</strain>
        <tissue evidence="10">Leaf</tissue>
    </source>
</reference>
<dbReference type="Pfam" id="PF01266">
    <property type="entry name" value="DAO"/>
    <property type="match status" value="1"/>
</dbReference>
<dbReference type="NCBIfam" id="NF008726">
    <property type="entry name" value="PRK11728.1"/>
    <property type="match status" value="1"/>
</dbReference>
<dbReference type="InterPro" id="IPR036188">
    <property type="entry name" value="FAD/NAD-bd_sf"/>
</dbReference>
<protein>
    <recommendedName>
        <fullName evidence="8">L-2-hydroxyglutarate dehydrogenase, mitochondrial</fullName>
        <ecNumber evidence="7">1.1.99.2</ecNumber>
    </recommendedName>
</protein>
<evidence type="ECO:0000256" key="7">
    <source>
        <dbReference type="ARBA" id="ARBA00038878"/>
    </source>
</evidence>
<keyword evidence="4" id="KW-0560">Oxidoreductase</keyword>
<name>A0A0D6R765_ARACU</name>
<dbReference type="Gene3D" id="3.50.50.60">
    <property type="entry name" value="FAD/NAD(P)-binding domain"/>
    <property type="match status" value="1"/>
</dbReference>
<evidence type="ECO:0000256" key="4">
    <source>
        <dbReference type="ARBA" id="ARBA00023002"/>
    </source>
</evidence>